<name>A0A0C1KU46_9BACT</name>
<organism evidence="3 4">
    <name type="scientific">Flavihumibacter solisilvae</name>
    <dbReference type="NCBI Taxonomy" id="1349421"/>
    <lineage>
        <taxon>Bacteria</taxon>
        <taxon>Pseudomonadati</taxon>
        <taxon>Bacteroidota</taxon>
        <taxon>Chitinophagia</taxon>
        <taxon>Chitinophagales</taxon>
        <taxon>Chitinophagaceae</taxon>
        <taxon>Flavihumibacter</taxon>
    </lineage>
</organism>
<dbReference type="Gene3D" id="2.180.10.10">
    <property type="entry name" value="RHS repeat-associated core"/>
    <property type="match status" value="2"/>
</dbReference>
<feature type="compositionally biased region" description="Basic and acidic residues" evidence="1">
    <location>
        <begin position="1415"/>
        <end position="1427"/>
    </location>
</feature>
<dbReference type="Pfam" id="PF20041">
    <property type="entry name" value="DUF6443"/>
    <property type="match status" value="1"/>
</dbReference>
<feature type="domain" description="DUF6443" evidence="2">
    <location>
        <begin position="59"/>
        <end position="213"/>
    </location>
</feature>
<accession>A0A0C1KU46</accession>
<dbReference type="EMBL" id="JSVC01000041">
    <property type="protein sequence ID" value="KIC91307.1"/>
    <property type="molecule type" value="Genomic_DNA"/>
</dbReference>
<gene>
    <name evidence="3" type="ORF">OI18_22410</name>
</gene>
<evidence type="ECO:0000313" key="4">
    <source>
        <dbReference type="Proteomes" id="UP000031408"/>
    </source>
</evidence>
<dbReference type="STRING" id="1349421.OI18_22410"/>
<proteinExistence type="predicted"/>
<feature type="region of interest" description="Disordered" evidence="1">
    <location>
        <begin position="1392"/>
        <end position="1449"/>
    </location>
</feature>
<feature type="compositionally biased region" description="Basic residues" evidence="1">
    <location>
        <begin position="1430"/>
        <end position="1441"/>
    </location>
</feature>
<sequence>MLDDRFDTLFKPVHMKMDLRCFFKITAFVCCMFVGKSMSAQVVLPPAYSQGIPVNYVRTWDVMSPQTDPLLLMTKPVKEVKQSTQYVDGLGRPLQTVVKQGSLISGGSPVDMVQATYYDAFGRETLQYLPFAANTIDGSTSVNDGNFKGLHPFLQQQHFYSDANATSPVKGQGDTYYYSKTDLEFSPLNRPAKTYAPGNSWVGASRNIETRYHSNTSTDDVRIWTVTNNATAGQFGSYSSSGAYEANELFKTITIDEHNKQVIEFKDKEGQVILKKVQLTAADDNGTGSGHTGWMCTYYIYDDLNQLRAVIQPNAVDILRSNGWDLTNATLLLEQTFRYEYDSRNRMIAKQVPGALPVYMVYDKWDRLVLTQNGGQRGGRQWIYHKYDQLNRLIVLGIYIHATIIDQPTMQAVVDGSTVERYELFTPRTTQPQYTLDRTFPTVAVSTVYTANYYDSYDWTTNLNASFKFRITTWDNDLQSQNLASYPEPLTQSLQTTGLQTGVWNNVLTYSSYIYDDKGRVIQTQTKTLAGTDVSTTLYCFNGSMAVSVLQQQNTRNPQTHEIWTRQTYDDLWRVTKTEKRLRSTLVNANAYGDWKTTVQNTYNALGQLETKQVGTKSTGGALAKSDNVYNIRGWLLSVNKKFITNEDNTDRYFGMELGYDKSGSQSFNSAQFNGNIAGAIWKSKGDQAVRKYDYGYDVANRLLKADFSDPSGGMNFNVSLGNGSDPNQAYDYNGNIKKMKQQGWYAGNPSAVIDDLTYSYLSYSNRLYKVVDAVTNDNKLGDFTDRFSGTDYNYDGNGNLTADRNKLIVPIQYNFLNLPTSIIVKKDASLLVNKGIITFTYEANGTKLKKVVTEEDVQVKHNGVDYVTDIVTTTSYLSGAVYESKDYVSGPNELDYPDKLLYLVHEEGRIRLEEATTSTCPEQTDRFVFDYFLKDHLGGTRAVLSEQTENICYPGATMETATVAAEKQVFSIEDARIRDKSVVNGASSYPQFQEKLYEVHGGLTNQKTGLAVILKVMAGDKVQFKVSSIYTLPAGGNTGGPLTVGLTELLTSLAGSTLAGGKGMSQSILESLNPMGTLSSLNNQRSQTTTRPQAYLNYMFFDDQFKYTQGAVAPVNAGSGTTPVYTEINNFFNSPVTAQKNGYIYIFVSNESNIPVFFDNLLVTHTPGPILEETHYYPFGLAMEGINSKAIEKLENKIKYNGIEFDNDLSLEVYTAFFRNLDPQIGKWWQVDPKIENMEGWSPYASNFDNPILFSDRLGDEPDGSNPPSGTCCGVGVGTLVKIFETTEKAANNALESVRKGLVSAGGVLSGYVGLPTDMYSQFTGENTLTESDQEINSSSHRMGQTAALLNPFLVNTSSPGVQLVNGPKITLPLLLPVPLVPITLVSANKKSYGSAGGSEHTRGARASTKKKHQDGMARKAKDRNGSKGMKRPPLRRPKGHSGPWPPR</sequence>
<evidence type="ECO:0000256" key="1">
    <source>
        <dbReference type="SAM" id="MobiDB-lite"/>
    </source>
</evidence>
<dbReference type="NCBIfam" id="TIGR03696">
    <property type="entry name" value="Rhs_assc_core"/>
    <property type="match status" value="1"/>
</dbReference>
<evidence type="ECO:0000259" key="2">
    <source>
        <dbReference type="Pfam" id="PF20041"/>
    </source>
</evidence>
<reference evidence="3 4" key="1">
    <citation type="submission" date="2014-11" db="EMBL/GenBank/DDBJ databases">
        <title>Genome sequence of Flavihumibacter solisilvae 3-3.</title>
        <authorList>
            <person name="Zhou G."/>
            <person name="Li M."/>
            <person name="Wang G."/>
        </authorList>
    </citation>
    <scope>NUCLEOTIDE SEQUENCE [LARGE SCALE GENOMIC DNA]</scope>
    <source>
        <strain evidence="3 4">3-3</strain>
    </source>
</reference>
<comment type="caution">
    <text evidence="3">The sequence shown here is derived from an EMBL/GenBank/DDBJ whole genome shotgun (WGS) entry which is preliminary data.</text>
</comment>
<dbReference type="InterPro" id="IPR022385">
    <property type="entry name" value="Rhs_assc_core"/>
</dbReference>
<evidence type="ECO:0000313" key="3">
    <source>
        <dbReference type="EMBL" id="KIC91307.1"/>
    </source>
</evidence>
<dbReference type="InterPro" id="IPR045619">
    <property type="entry name" value="DUF6443"/>
</dbReference>
<dbReference type="Proteomes" id="UP000031408">
    <property type="component" value="Unassembled WGS sequence"/>
</dbReference>
<keyword evidence="4" id="KW-1185">Reference proteome</keyword>
<protein>
    <recommendedName>
        <fullName evidence="2">DUF6443 domain-containing protein</fullName>
    </recommendedName>
</protein>